<dbReference type="Pfam" id="PF08240">
    <property type="entry name" value="ADH_N"/>
    <property type="match status" value="1"/>
</dbReference>
<dbReference type="AlphaFoldDB" id="A0A6L9XXN1"/>
<organism evidence="3 4">
    <name type="scientific">Leifsonia tongyongensis</name>
    <dbReference type="NCBI Taxonomy" id="1268043"/>
    <lineage>
        <taxon>Bacteria</taxon>
        <taxon>Bacillati</taxon>
        <taxon>Actinomycetota</taxon>
        <taxon>Actinomycetes</taxon>
        <taxon>Micrococcales</taxon>
        <taxon>Microbacteriaceae</taxon>
        <taxon>Leifsonia</taxon>
    </lineage>
</organism>
<evidence type="ECO:0000313" key="4">
    <source>
        <dbReference type="Proteomes" id="UP000474967"/>
    </source>
</evidence>
<dbReference type="Pfam" id="PF13602">
    <property type="entry name" value="ADH_zinc_N_2"/>
    <property type="match status" value="1"/>
</dbReference>
<dbReference type="InterPro" id="IPR013154">
    <property type="entry name" value="ADH-like_N"/>
</dbReference>
<dbReference type="InterPro" id="IPR036291">
    <property type="entry name" value="NAD(P)-bd_dom_sf"/>
</dbReference>
<dbReference type="SMART" id="SM00829">
    <property type="entry name" value="PKS_ER"/>
    <property type="match status" value="1"/>
</dbReference>
<name>A0A6L9XXN1_9MICO</name>
<proteinExistence type="predicted"/>
<protein>
    <submittedName>
        <fullName evidence="3">NADP-dependent oxidoreductase</fullName>
    </submittedName>
</protein>
<dbReference type="EMBL" id="JAAGWY010000002">
    <property type="protein sequence ID" value="NEN06005.1"/>
    <property type="molecule type" value="Genomic_DNA"/>
</dbReference>
<keyword evidence="4" id="KW-1185">Reference proteome</keyword>
<dbReference type="SUPFAM" id="SSF51735">
    <property type="entry name" value="NAD(P)-binding Rossmann-fold domains"/>
    <property type="match status" value="1"/>
</dbReference>
<dbReference type="Gene3D" id="3.90.180.10">
    <property type="entry name" value="Medium-chain alcohol dehydrogenases, catalytic domain"/>
    <property type="match status" value="1"/>
</dbReference>
<evidence type="ECO:0000313" key="3">
    <source>
        <dbReference type="EMBL" id="NEN06005.1"/>
    </source>
</evidence>
<dbReference type="InterPro" id="IPR051603">
    <property type="entry name" value="Zinc-ADH_QOR/CCCR"/>
</dbReference>
<dbReference type="InterPro" id="IPR020843">
    <property type="entry name" value="ER"/>
</dbReference>
<reference evidence="3 4" key="1">
    <citation type="journal article" date="2014" name="J. Microbiol.">
        <title>Diaminobutyricibacter tongyongensis gen. nov., sp. nov. and Homoserinibacter gongjuensis gen. nov., sp. nov. belong to the family Microbacteriaceae.</title>
        <authorList>
            <person name="Kim S.J."/>
            <person name="Ahn J.H."/>
            <person name="Weon H.Y."/>
            <person name="Hamada M."/>
            <person name="Suzuki K."/>
            <person name="Kwon S.W."/>
        </authorList>
    </citation>
    <scope>NUCLEOTIDE SEQUENCE [LARGE SCALE GENOMIC DNA]</scope>
    <source>
        <strain evidence="3 4">NBRC 108724</strain>
    </source>
</reference>
<dbReference type="SUPFAM" id="SSF50129">
    <property type="entry name" value="GroES-like"/>
    <property type="match status" value="1"/>
</dbReference>
<comment type="caution">
    <text evidence="3">The sequence shown here is derived from an EMBL/GenBank/DDBJ whole genome shotgun (WGS) entry which is preliminary data.</text>
</comment>
<evidence type="ECO:0000259" key="2">
    <source>
        <dbReference type="SMART" id="SM00829"/>
    </source>
</evidence>
<dbReference type="PANTHER" id="PTHR44154">
    <property type="entry name" value="QUINONE OXIDOREDUCTASE"/>
    <property type="match status" value="1"/>
</dbReference>
<evidence type="ECO:0000256" key="1">
    <source>
        <dbReference type="ARBA" id="ARBA00022857"/>
    </source>
</evidence>
<dbReference type="InterPro" id="IPR011032">
    <property type="entry name" value="GroES-like_sf"/>
</dbReference>
<dbReference type="GO" id="GO:0016491">
    <property type="term" value="F:oxidoreductase activity"/>
    <property type="evidence" value="ECO:0007669"/>
    <property type="project" value="InterPro"/>
</dbReference>
<gene>
    <name evidence="3" type="ORF">G3T36_08970</name>
</gene>
<keyword evidence="1" id="KW-0521">NADP</keyword>
<dbReference type="Gene3D" id="3.40.50.720">
    <property type="entry name" value="NAD(P)-binding Rossmann-like Domain"/>
    <property type="match status" value="1"/>
</dbReference>
<feature type="domain" description="Enoyl reductase (ER)" evidence="2">
    <location>
        <begin position="11"/>
        <end position="311"/>
    </location>
</feature>
<dbReference type="PANTHER" id="PTHR44154:SF1">
    <property type="entry name" value="QUINONE OXIDOREDUCTASE"/>
    <property type="match status" value="1"/>
</dbReference>
<accession>A0A6L9XXN1</accession>
<dbReference type="RefSeq" id="WP_163289464.1">
    <property type="nucleotide sequence ID" value="NZ_JAAGWY010000002.1"/>
</dbReference>
<dbReference type="CDD" id="cd05289">
    <property type="entry name" value="MDR_like_2"/>
    <property type="match status" value="1"/>
</dbReference>
<sequence length="313" mass="32062">MARVVQYEKVGGPEVLEVVEVPDPTPSDDQVLVEVKAAGINPIDLKLRSGERPAPFNGPRRLGSDAAGVILEVGSAVSGWAPGDEVIVRGAHGADATQVVASAAQLVRKPASITWEQAAALGTPVSTAYQVLKSLEVGEGTTLLVHAGSGAVGSAAIQFAVAWGATVIATGSEANQQRMRDLGAIPTTYGPGLAERVRALAPGGVDVVFDAVGTDEALDASFELVPDRSHIGTIAAGARAADLGIRAWAGGSPVPLTPEEQALRAEAYQVVAGLLERGEFTIDVAHVYPLDEVAAAHRDIESGAVTGKVVLVP</sequence>
<dbReference type="Proteomes" id="UP000474967">
    <property type="component" value="Unassembled WGS sequence"/>
</dbReference>